<dbReference type="InterPro" id="IPR013320">
    <property type="entry name" value="ConA-like_dom_sf"/>
</dbReference>
<dbReference type="OrthoDB" id="192832at2759"/>
<dbReference type="PANTHER" id="PTHR10963:SF24">
    <property type="entry name" value="GLYCOSIDASE C21B10.07-RELATED"/>
    <property type="match status" value="1"/>
</dbReference>
<feature type="chain" id="PRO_5022962775" evidence="2">
    <location>
        <begin position="22"/>
        <end position="391"/>
    </location>
</feature>
<dbReference type="Proteomes" id="UP000308652">
    <property type="component" value="Unassembled WGS sequence"/>
</dbReference>
<keyword evidence="2" id="KW-0732">Signal</keyword>
<proteinExistence type="predicted"/>
<evidence type="ECO:0000313" key="4">
    <source>
        <dbReference type="Proteomes" id="UP000308652"/>
    </source>
</evidence>
<accession>A0A5C3LKN9</accession>
<evidence type="ECO:0000313" key="3">
    <source>
        <dbReference type="EMBL" id="TFK33285.1"/>
    </source>
</evidence>
<organism evidence="3 4">
    <name type="scientific">Crucibulum laeve</name>
    <dbReference type="NCBI Taxonomy" id="68775"/>
    <lineage>
        <taxon>Eukaryota</taxon>
        <taxon>Fungi</taxon>
        <taxon>Dikarya</taxon>
        <taxon>Basidiomycota</taxon>
        <taxon>Agaricomycotina</taxon>
        <taxon>Agaricomycetes</taxon>
        <taxon>Agaricomycetidae</taxon>
        <taxon>Agaricales</taxon>
        <taxon>Agaricineae</taxon>
        <taxon>Nidulariaceae</taxon>
        <taxon>Crucibulum</taxon>
    </lineage>
</organism>
<sequence>MKSLQASIFCLLYVAVCRVLAIYMPVREYAGTSFFDRWDFYGFYDNTTWGNVTYQDRANATSKQLAYINGAGNAIIKVDNTTNIAPAILVYRNSIRLTSQDTYDVGSLIIIDALHIPYGCSVWPSFWTLGAGKEWPLAGEIDHMGNNQVALHSTPGCFQAQGVIQSGHTIEGDCSTDRGCIVGEAKPNSFGSGFAQAGGGVFALQMDVAGIFTWFFSRSDIPDDIKNANSSGPVDTSKWGMPSSTYPATACNITQFFGPQQLILLTTLCGVWAGEPGNYAQTCQGNCVADNIIGPGSPKYDNAFWEIQYIRTYLVDSQVQALPAASSASDIPSSTSTITTPPSSTAQGSDSSAPDASSTGNVRPSSWAVPRGIPRIEFLMTVVGVGALVLI</sequence>
<feature type="compositionally biased region" description="Low complexity" evidence="1">
    <location>
        <begin position="326"/>
        <end position="346"/>
    </location>
</feature>
<gene>
    <name evidence="3" type="ORF">BDQ12DRAFT_691367</name>
</gene>
<dbReference type="SUPFAM" id="SSF49899">
    <property type="entry name" value="Concanavalin A-like lectins/glucanases"/>
    <property type="match status" value="1"/>
</dbReference>
<feature type="signal peptide" evidence="2">
    <location>
        <begin position="1"/>
        <end position="21"/>
    </location>
</feature>
<dbReference type="GO" id="GO:0030246">
    <property type="term" value="F:carbohydrate binding"/>
    <property type="evidence" value="ECO:0007669"/>
    <property type="project" value="UniProtKB-KW"/>
</dbReference>
<dbReference type="InterPro" id="IPR050546">
    <property type="entry name" value="Glycosyl_Hydrlase_16"/>
</dbReference>
<dbReference type="Pfam" id="PF26113">
    <property type="entry name" value="GH16_XgeA"/>
    <property type="match status" value="1"/>
</dbReference>
<keyword evidence="3" id="KW-0430">Lectin</keyword>
<dbReference type="EMBL" id="ML213651">
    <property type="protein sequence ID" value="TFK33285.1"/>
    <property type="molecule type" value="Genomic_DNA"/>
</dbReference>
<evidence type="ECO:0000256" key="2">
    <source>
        <dbReference type="SAM" id="SignalP"/>
    </source>
</evidence>
<dbReference type="STRING" id="68775.A0A5C3LKN9"/>
<dbReference type="GO" id="GO:0009251">
    <property type="term" value="P:glucan catabolic process"/>
    <property type="evidence" value="ECO:0007669"/>
    <property type="project" value="TreeGrafter"/>
</dbReference>
<feature type="region of interest" description="Disordered" evidence="1">
    <location>
        <begin position="326"/>
        <end position="365"/>
    </location>
</feature>
<protein>
    <submittedName>
        <fullName evidence="3">Concanavalin A-like lectin/glucanase domain-containing protein</fullName>
    </submittedName>
</protein>
<reference evidence="3 4" key="1">
    <citation type="journal article" date="2019" name="Nat. Ecol. Evol.">
        <title>Megaphylogeny resolves global patterns of mushroom evolution.</title>
        <authorList>
            <person name="Varga T."/>
            <person name="Krizsan K."/>
            <person name="Foldi C."/>
            <person name="Dima B."/>
            <person name="Sanchez-Garcia M."/>
            <person name="Sanchez-Ramirez S."/>
            <person name="Szollosi G.J."/>
            <person name="Szarkandi J.G."/>
            <person name="Papp V."/>
            <person name="Albert L."/>
            <person name="Andreopoulos W."/>
            <person name="Angelini C."/>
            <person name="Antonin V."/>
            <person name="Barry K.W."/>
            <person name="Bougher N.L."/>
            <person name="Buchanan P."/>
            <person name="Buyck B."/>
            <person name="Bense V."/>
            <person name="Catcheside P."/>
            <person name="Chovatia M."/>
            <person name="Cooper J."/>
            <person name="Damon W."/>
            <person name="Desjardin D."/>
            <person name="Finy P."/>
            <person name="Geml J."/>
            <person name="Haridas S."/>
            <person name="Hughes K."/>
            <person name="Justo A."/>
            <person name="Karasinski D."/>
            <person name="Kautmanova I."/>
            <person name="Kiss B."/>
            <person name="Kocsube S."/>
            <person name="Kotiranta H."/>
            <person name="LaButti K.M."/>
            <person name="Lechner B.E."/>
            <person name="Liimatainen K."/>
            <person name="Lipzen A."/>
            <person name="Lukacs Z."/>
            <person name="Mihaltcheva S."/>
            <person name="Morgado L.N."/>
            <person name="Niskanen T."/>
            <person name="Noordeloos M.E."/>
            <person name="Ohm R.A."/>
            <person name="Ortiz-Santana B."/>
            <person name="Ovrebo C."/>
            <person name="Racz N."/>
            <person name="Riley R."/>
            <person name="Savchenko A."/>
            <person name="Shiryaev A."/>
            <person name="Soop K."/>
            <person name="Spirin V."/>
            <person name="Szebenyi C."/>
            <person name="Tomsovsky M."/>
            <person name="Tulloss R.E."/>
            <person name="Uehling J."/>
            <person name="Grigoriev I.V."/>
            <person name="Vagvolgyi C."/>
            <person name="Papp T."/>
            <person name="Martin F.M."/>
            <person name="Miettinen O."/>
            <person name="Hibbett D.S."/>
            <person name="Nagy L.G."/>
        </authorList>
    </citation>
    <scope>NUCLEOTIDE SEQUENCE [LARGE SCALE GENOMIC DNA]</scope>
    <source>
        <strain evidence="3 4">CBS 166.37</strain>
    </source>
</reference>
<feature type="compositionally biased region" description="Polar residues" evidence="1">
    <location>
        <begin position="347"/>
        <end position="364"/>
    </location>
</feature>
<dbReference type="PANTHER" id="PTHR10963">
    <property type="entry name" value="GLYCOSYL HYDROLASE-RELATED"/>
    <property type="match status" value="1"/>
</dbReference>
<name>A0A5C3LKN9_9AGAR</name>
<keyword evidence="4" id="KW-1185">Reference proteome</keyword>
<dbReference type="Gene3D" id="2.60.120.200">
    <property type="match status" value="1"/>
</dbReference>
<evidence type="ECO:0000256" key="1">
    <source>
        <dbReference type="SAM" id="MobiDB-lite"/>
    </source>
</evidence>
<dbReference type="AlphaFoldDB" id="A0A5C3LKN9"/>